<reference evidence="1 2" key="1">
    <citation type="submission" date="2020-07" db="EMBL/GenBank/DDBJ databases">
        <title>Sequencing the genomes of 1000 actinobacteria strains.</title>
        <authorList>
            <person name="Klenk H.-P."/>
        </authorList>
    </citation>
    <scope>NUCLEOTIDE SEQUENCE [LARGE SCALE GENOMIC DNA]</scope>
    <source>
        <strain evidence="1 2">DSM 19082</strain>
    </source>
</reference>
<comment type="caution">
    <text evidence="1">The sequence shown here is derived from an EMBL/GenBank/DDBJ whole genome shotgun (WGS) entry which is preliminary data.</text>
</comment>
<proteinExistence type="predicted"/>
<dbReference type="Proteomes" id="UP000582231">
    <property type="component" value="Unassembled WGS sequence"/>
</dbReference>
<accession>A0A852R672</accession>
<dbReference type="AlphaFoldDB" id="A0A852R672"/>
<sequence>MAEVAGVADVEERDEYDVYAFDVFTSRHDDVKAGRVAQVRSRVLVSRAEFPRFADAYEVAANLATAVHGGMPTAVLPRW</sequence>
<name>A0A852R672_9ACTN</name>
<gene>
    <name evidence="1" type="ORF">BJ958_000637</name>
</gene>
<protein>
    <submittedName>
        <fullName evidence="1">Uncharacterized protein</fullName>
    </submittedName>
</protein>
<dbReference type="RefSeq" id="WP_179725476.1">
    <property type="nucleotide sequence ID" value="NZ_BAABEF010000001.1"/>
</dbReference>
<evidence type="ECO:0000313" key="1">
    <source>
        <dbReference type="EMBL" id="NYD29091.1"/>
    </source>
</evidence>
<evidence type="ECO:0000313" key="2">
    <source>
        <dbReference type="Proteomes" id="UP000582231"/>
    </source>
</evidence>
<keyword evidence="2" id="KW-1185">Reference proteome</keyword>
<organism evidence="1 2">
    <name type="scientific">Nocardioides kongjuensis</name>
    <dbReference type="NCBI Taxonomy" id="349522"/>
    <lineage>
        <taxon>Bacteria</taxon>
        <taxon>Bacillati</taxon>
        <taxon>Actinomycetota</taxon>
        <taxon>Actinomycetes</taxon>
        <taxon>Propionibacteriales</taxon>
        <taxon>Nocardioidaceae</taxon>
        <taxon>Nocardioides</taxon>
    </lineage>
</organism>
<dbReference type="EMBL" id="JACCBF010000001">
    <property type="protein sequence ID" value="NYD29091.1"/>
    <property type="molecule type" value="Genomic_DNA"/>
</dbReference>